<dbReference type="STRING" id="1802627.A3A70_00290"/>
<evidence type="ECO:0000256" key="1">
    <source>
        <dbReference type="ARBA" id="ARBA00006739"/>
    </source>
</evidence>
<keyword evidence="3" id="KW-0808">Transferase</keyword>
<dbReference type="InterPro" id="IPR039528">
    <property type="entry name" value="DPM1-like"/>
</dbReference>
<evidence type="ECO:0000259" key="4">
    <source>
        <dbReference type="Pfam" id="PF00535"/>
    </source>
</evidence>
<dbReference type="GO" id="GO:0009247">
    <property type="term" value="P:glycolipid biosynthetic process"/>
    <property type="evidence" value="ECO:0007669"/>
    <property type="project" value="TreeGrafter"/>
</dbReference>
<organism evidence="5 6">
    <name type="scientific">candidate division WWE3 bacterium RIFCSPLOWO2_01_FULL_42_11</name>
    <dbReference type="NCBI Taxonomy" id="1802627"/>
    <lineage>
        <taxon>Bacteria</taxon>
        <taxon>Katanobacteria</taxon>
    </lineage>
</organism>
<sequence length="266" mass="30184">MTHRPHVVNLIPTYNESPNIIRMLESLAQIAKDNPRYNFSTLVVDDNSPDGTGELVTDYLNTHSNIYLLQGKKKGLGEALIRGYLFSMKVLKADIVVSNDADFQFDPLDIPLLLKKIDEGSDVVVASRHARGGGVEGWPTGRRVTHFIANNIFATNIAGLRQVTDHQGDFRAVRVAGILDRLDFEKIKSKSIGYGFLNFMIFALSQTGATFTEVPIKFHWRELGETKVSFTPKYFKTFFRDTLEYIYLCVYIRYLNLIGHNRGFLK</sequence>
<evidence type="ECO:0000313" key="5">
    <source>
        <dbReference type="EMBL" id="OGC58104.1"/>
    </source>
</evidence>
<dbReference type="AlphaFoldDB" id="A0A1F4VLR1"/>
<dbReference type="PANTHER" id="PTHR43398:SF1">
    <property type="entry name" value="DOLICHOL-PHOSPHATE MANNOSYLTRANSFERASE SUBUNIT 1"/>
    <property type="match status" value="1"/>
</dbReference>
<comment type="caution">
    <text evidence="5">The sequence shown here is derived from an EMBL/GenBank/DDBJ whole genome shotgun (WGS) entry which is preliminary data.</text>
</comment>
<dbReference type="SUPFAM" id="SSF53448">
    <property type="entry name" value="Nucleotide-diphospho-sugar transferases"/>
    <property type="match status" value="1"/>
</dbReference>
<dbReference type="InterPro" id="IPR001173">
    <property type="entry name" value="Glyco_trans_2-like"/>
</dbReference>
<keyword evidence="2" id="KW-0328">Glycosyltransferase</keyword>
<evidence type="ECO:0000313" key="6">
    <source>
        <dbReference type="Proteomes" id="UP000178964"/>
    </source>
</evidence>
<comment type="similarity">
    <text evidence="1">Belongs to the glycosyltransferase 2 family.</text>
</comment>
<dbReference type="InterPro" id="IPR029044">
    <property type="entry name" value="Nucleotide-diphossugar_trans"/>
</dbReference>
<evidence type="ECO:0000256" key="2">
    <source>
        <dbReference type="ARBA" id="ARBA00022676"/>
    </source>
</evidence>
<gene>
    <name evidence="5" type="ORF">A3A70_00290</name>
</gene>
<dbReference type="Gene3D" id="3.90.550.10">
    <property type="entry name" value="Spore Coat Polysaccharide Biosynthesis Protein SpsA, Chain A"/>
    <property type="match status" value="1"/>
</dbReference>
<reference evidence="5 6" key="1">
    <citation type="journal article" date="2016" name="Nat. Commun.">
        <title>Thousands of microbial genomes shed light on interconnected biogeochemical processes in an aquifer system.</title>
        <authorList>
            <person name="Anantharaman K."/>
            <person name="Brown C.T."/>
            <person name="Hug L.A."/>
            <person name="Sharon I."/>
            <person name="Castelle C.J."/>
            <person name="Probst A.J."/>
            <person name="Thomas B.C."/>
            <person name="Singh A."/>
            <person name="Wilkins M.J."/>
            <person name="Karaoz U."/>
            <person name="Brodie E.L."/>
            <person name="Williams K.H."/>
            <person name="Hubbard S.S."/>
            <person name="Banfield J.F."/>
        </authorList>
    </citation>
    <scope>NUCLEOTIDE SEQUENCE [LARGE SCALE GENOMIC DNA]</scope>
</reference>
<dbReference type="Proteomes" id="UP000178964">
    <property type="component" value="Unassembled WGS sequence"/>
</dbReference>
<protein>
    <recommendedName>
        <fullName evidence="4">Glycosyltransferase 2-like domain-containing protein</fullName>
    </recommendedName>
</protein>
<name>A0A1F4VLR1_UNCKA</name>
<dbReference type="PANTHER" id="PTHR43398">
    <property type="entry name" value="DOLICHOL-PHOSPHATE MANNOSYLTRANSFERASE SUBUNIT 1"/>
    <property type="match status" value="1"/>
</dbReference>
<proteinExistence type="inferred from homology"/>
<evidence type="ECO:0000256" key="3">
    <source>
        <dbReference type="ARBA" id="ARBA00022679"/>
    </source>
</evidence>
<feature type="domain" description="Glycosyltransferase 2-like" evidence="4">
    <location>
        <begin position="11"/>
        <end position="175"/>
    </location>
</feature>
<dbReference type="EMBL" id="MEVK01000043">
    <property type="protein sequence ID" value="OGC58104.1"/>
    <property type="molecule type" value="Genomic_DNA"/>
</dbReference>
<dbReference type="GO" id="GO:0016020">
    <property type="term" value="C:membrane"/>
    <property type="evidence" value="ECO:0007669"/>
    <property type="project" value="GOC"/>
</dbReference>
<accession>A0A1F4VLR1</accession>
<dbReference type="GO" id="GO:0004582">
    <property type="term" value="F:dolichyl-phosphate beta-D-mannosyltransferase activity"/>
    <property type="evidence" value="ECO:0007669"/>
    <property type="project" value="InterPro"/>
</dbReference>
<dbReference type="Pfam" id="PF00535">
    <property type="entry name" value="Glycos_transf_2"/>
    <property type="match status" value="1"/>
</dbReference>